<gene>
    <name evidence="5" type="ORF">ADUPG1_013862</name>
</gene>
<dbReference type="EMBL" id="BQXS01012746">
    <property type="protein sequence ID" value="GKT27483.1"/>
    <property type="molecule type" value="Genomic_DNA"/>
</dbReference>
<dbReference type="InterPro" id="IPR009077">
    <property type="entry name" value="Proteasome_activ_PA28"/>
</dbReference>
<evidence type="ECO:0000256" key="2">
    <source>
        <dbReference type="ARBA" id="ARBA00022942"/>
    </source>
</evidence>
<comment type="caution">
    <text evidence="5">The sequence shown here is derived from an EMBL/GenBank/DDBJ whole genome shotgun (WGS) entry which is preliminary data.</text>
</comment>
<dbReference type="PANTHER" id="PTHR10660:SF2">
    <property type="entry name" value="LD45860P"/>
    <property type="match status" value="1"/>
</dbReference>
<organism evidence="5 6">
    <name type="scientific">Aduncisulcus paluster</name>
    <dbReference type="NCBI Taxonomy" id="2918883"/>
    <lineage>
        <taxon>Eukaryota</taxon>
        <taxon>Metamonada</taxon>
        <taxon>Carpediemonas-like organisms</taxon>
        <taxon>Aduncisulcus</taxon>
    </lineage>
</organism>
<reference evidence="5" key="1">
    <citation type="submission" date="2022-03" db="EMBL/GenBank/DDBJ databases">
        <title>Draft genome sequence of Aduncisulcus paluster, a free-living microaerophilic Fornicata.</title>
        <authorList>
            <person name="Yuyama I."/>
            <person name="Kume K."/>
            <person name="Tamura T."/>
            <person name="Inagaki Y."/>
            <person name="Hashimoto T."/>
        </authorList>
    </citation>
    <scope>NUCLEOTIDE SEQUENCE</scope>
    <source>
        <strain evidence="5">NY0171</strain>
    </source>
</reference>
<dbReference type="Pfam" id="PF02252">
    <property type="entry name" value="PA28_C"/>
    <property type="match status" value="2"/>
</dbReference>
<evidence type="ECO:0000259" key="4">
    <source>
        <dbReference type="Pfam" id="PF02252"/>
    </source>
</evidence>
<evidence type="ECO:0000313" key="6">
    <source>
        <dbReference type="Proteomes" id="UP001057375"/>
    </source>
</evidence>
<dbReference type="Gene3D" id="1.20.120.180">
    <property type="entry name" value="Proteasome activator pa28, C-terminal domain"/>
    <property type="match status" value="2"/>
</dbReference>
<comment type="similarity">
    <text evidence="1">Belongs to the PA28 family.</text>
</comment>
<evidence type="ECO:0000256" key="1">
    <source>
        <dbReference type="ARBA" id="ARBA00005883"/>
    </source>
</evidence>
<feature type="region of interest" description="Disordered" evidence="3">
    <location>
        <begin position="123"/>
        <end position="143"/>
    </location>
</feature>
<protein>
    <submittedName>
        <fullName evidence="5">Proteasome activator PA28 like protein</fullName>
    </submittedName>
</protein>
<dbReference type="InterPro" id="IPR036997">
    <property type="entry name" value="PA28_C_sf"/>
</dbReference>
<feature type="domain" description="Proteasome activator PA28 C-terminal" evidence="4">
    <location>
        <begin position="173"/>
        <end position="263"/>
    </location>
</feature>
<keyword evidence="6" id="KW-1185">Reference proteome</keyword>
<dbReference type="Proteomes" id="UP001057375">
    <property type="component" value="Unassembled WGS sequence"/>
</dbReference>
<dbReference type="InterPro" id="IPR036252">
    <property type="entry name" value="Proteasome_activ_sf"/>
</dbReference>
<dbReference type="InterPro" id="IPR003186">
    <property type="entry name" value="PA28_C"/>
</dbReference>
<dbReference type="GO" id="GO:0000502">
    <property type="term" value="C:proteasome complex"/>
    <property type="evidence" value="ECO:0007669"/>
    <property type="project" value="UniProtKB-KW"/>
</dbReference>
<accession>A0ABQ5K4H9</accession>
<proteinExistence type="inferred from homology"/>
<evidence type="ECO:0000313" key="5">
    <source>
        <dbReference type="EMBL" id="GKT27483.1"/>
    </source>
</evidence>
<evidence type="ECO:0000256" key="3">
    <source>
        <dbReference type="SAM" id="MobiDB-lite"/>
    </source>
</evidence>
<name>A0ABQ5K4H9_9EUKA</name>
<sequence length="383" mass="43494">MDKKIDFIKQAKGLRKKVRVIHEEIYKAAYEAIFIGLPKMILSLDKLLTDHPLIQEGYPEKYALELKRVVLAGWVDDKEIDEKLAKLPPLSISAPIPVKRHAFDRSMAVDIDTLSSITRQALMEESSRDTASSSSSSSSSPFMKDKDVSFVSQPKSISDISELWRVRLLKDAAKPIVELIDLLKTELVKIADHLSPIKMMLQLRMPKIEGGQDFGVSVQTNFLTEVGRAEDAVLALRDECLQYHRDRANRVEALMATPSIKDLYLMMLQLRMPKIEGGQDFGVSVQTNFLTEVGRAEDAVLALRDECLQYHRDRANRVEALMATPSIKDLYLVMIGIDEKELSEFRSSLRDLRNILIILCDQLKKNEEMILKVHKDKNGQLVM</sequence>
<dbReference type="SUPFAM" id="SSF47216">
    <property type="entry name" value="Proteasome activator"/>
    <property type="match status" value="2"/>
</dbReference>
<keyword evidence="2 5" id="KW-0647">Proteasome</keyword>
<feature type="domain" description="Proteasome activator PA28 C-terminal" evidence="4">
    <location>
        <begin position="266"/>
        <end position="372"/>
    </location>
</feature>
<dbReference type="PANTHER" id="PTHR10660">
    <property type="entry name" value="PROTEASOME REGULATOR PA28"/>
    <property type="match status" value="1"/>
</dbReference>